<dbReference type="Pfam" id="PF18912">
    <property type="entry name" value="DZR_2"/>
    <property type="match status" value="1"/>
</dbReference>
<dbReference type="Proteomes" id="UP001143304">
    <property type="component" value="Unassembled WGS sequence"/>
</dbReference>
<evidence type="ECO:0000313" key="3">
    <source>
        <dbReference type="EMBL" id="MCX2978391.1"/>
    </source>
</evidence>
<gene>
    <name evidence="3" type="ORF">EYC82_13570</name>
</gene>
<dbReference type="SUPFAM" id="SSF53271">
    <property type="entry name" value="PRTase-like"/>
    <property type="match status" value="1"/>
</dbReference>
<dbReference type="InterPro" id="IPR044005">
    <property type="entry name" value="DZR_2"/>
</dbReference>
<feature type="domain" description="Double zinc ribbon" evidence="2">
    <location>
        <begin position="10"/>
        <end position="69"/>
    </location>
</feature>
<dbReference type="PANTHER" id="PTHR47505">
    <property type="entry name" value="DNA UTILIZATION PROTEIN YHGH"/>
    <property type="match status" value="1"/>
</dbReference>
<organism evidence="3 4">
    <name type="scientific">Candidatus Marimicrobium litorale</name>
    <dbReference type="NCBI Taxonomy" id="2518991"/>
    <lineage>
        <taxon>Bacteria</taxon>
        <taxon>Pseudomonadati</taxon>
        <taxon>Pseudomonadota</taxon>
        <taxon>Gammaproteobacteria</taxon>
        <taxon>Cellvibrionales</taxon>
        <taxon>Halieaceae</taxon>
        <taxon>Marimicrobium</taxon>
    </lineage>
</organism>
<comment type="caution">
    <text evidence="3">The sequence shown here is derived from an EMBL/GenBank/DDBJ whole genome shotgun (WGS) entry which is preliminary data.</text>
</comment>
<protein>
    <submittedName>
        <fullName evidence="3">ComF family protein</fullName>
    </submittedName>
</protein>
<evidence type="ECO:0000259" key="2">
    <source>
        <dbReference type="Pfam" id="PF18912"/>
    </source>
</evidence>
<dbReference type="PANTHER" id="PTHR47505:SF1">
    <property type="entry name" value="DNA UTILIZATION PROTEIN YHGH"/>
    <property type="match status" value="1"/>
</dbReference>
<dbReference type="CDD" id="cd06223">
    <property type="entry name" value="PRTases_typeI"/>
    <property type="match status" value="1"/>
</dbReference>
<dbReference type="RefSeq" id="WP_279250085.1">
    <property type="nucleotide sequence ID" value="NZ_SHNO01000001.1"/>
</dbReference>
<sequence>MVNSARIRLLEGLLPNHCALCRMRSYRHLPLCRPCESELPANTVACEQCAIPLAGANHLAASRLCGQCLAHPPPYDRVIAPWLYGEYLARLIQRWKYQRERHLTPVLAHLWLKKAGRRTDIDLLIPVPLHWRRRWHRGFNQSELLAAHLGDHVAAAGGLTPDLRTVKRHRPTAPQSAMCAAQRKRNLANAFTVSRPCDNLRIAIVDDVLTTGATAAALSRALKQAGARHIEVWCLARTPTPYI</sequence>
<evidence type="ECO:0000256" key="1">
    <source>
        <dbReference type="ARBA" id="ARBA00008007"/>
    </source>
</evidence>
<dbReference type="InterPro" id="IPR051910">
    <property type="entry name" value="ComF/GntX_DNA_util-trans"/>
</dbReference>
<name>A0ABT3T9B1_9GAMM</name>
<dbReference type="InterPro" id="IPR000836">
    <property type="entry name" value="PRTase_dom"/>
</dbReference>
<dbReference type="EMBL" id="SHNO01000001">
    <property type="protein sequence ID" value="MCX2978391.1"/>
    <property type="molecule type" value="Genomic_DNA"/>
</dbReference>
<dbReference type="InterPro" id="IPR029057">
    <property type="entry name" value="PRTase-like"/>
</dbReference>
<keyword evidence="4" id="KW-1185">Reference proteome</keyword>
<dbReference type="Gene3D" id="3.40.50.2020">
    <property type="match status" value="1"/>
</dbReference>
<comment type="similarity">
    <text evidence="1">Belongs to the ComF/GntX family.</text>
</comment>
<accession>A0ABT3T9B1</accession>
<reference evidence="3" key="1">
    <citation type="submission" date="2019-02" db="EMBL/GenBank/DDBJ databases">
        <authorList>
            <person name="Li S.-H."/>
        </authorList>
    </citation>
    <scope>NUCLEOTIDE SEQUENCE</scope>
    <source>
        <strain evidence="3">IMCC11814</strain>
    </source>
</reference>
<proteinExistence type="inferred from homology"/>
<evidence type="ECO:0000313" key="4">
    <source>
        <dbReference type="Proteomes" id="UP001143304"/>
    </source>
</evidence>